<protein>
    <submittedName>
        <fullName evidence="1">Uncharacterized protein</fullName>
    </submittedName>
</protein>
<gene>
    <name evidence="1" type="ORF">Cme02nite_71330</name>
</gene>
<accession>A0A8J3LP08</accession>
<evidence type="ECO:0000313" key="2">
    <source>
        <dbReference type="Proteomes" id="UP000660339"/>
    </source>
</evidence>
<keyword evidence="2" id="KW-1185">Reference proteome</keyword>
<proteinExistence type="predicted"/>
<evidence type="ECO:0000313" key="1">
    <source>
        <dbReference type="EMBL" id="GIG18801.1"/>
    </source>
</evidence>
<dbReference type="AlphaFoldDB" id="A0A8J3LP08"/>
<sequence>MISVRRFSLQASLWRQHAPMMEQLVRWINLHETSYGRQVMVQNHPNRNALIAETAFRRAAVEAPLFEENLDAEVKASEMLALLPRGQFGDLPLTRSERTETTLVQQNIQLYCGNLADPKFFYSVPGCGIVDAAFGDIKDEGHLAEIKAVTRPFRSTDIRQLLTYSAMLYASGRSVDRLSLYNPRRARLFTTTLNEVSFSVGGRSGSELMQDLIDSMVGMQVSV</sequence>
<reference evidence="1" key="1">
    <citation type="submission" date="2021-01" db="EMBL/GenBank/DDBJ databases">
        <title>Whole genome shotgun sequence of Catellatospora methionotrophica NBRC 14553.</title>
        <authorList>
            <person name="Komaki H."/>
            <person name="Tamura T."/>
        </authorList>
    </citation>
    <scope>NUCLEOTIDE SEQUENCE</scope>
    <source>
        <strain evidence="1">NBRC 14553</strain>
    </source>
</reference>
<dbReference type="EMBL" id="BONJ01000044">
    <property type="protein sequence ID" value="GIG18801.1"/>
    <property type="molecule type" value="Genomic_DNA"/>
</dbReference>
<name>A0A8J3LP08_9ACTN</name>
<organism evidence="1 2">
    <name type="scientific">Catellatospora methionotrophica</name>
    <dbReference type="NCBI Taxonomy" id="121620"/>
    <lineage>
        <taxon>Bacteria</taxon>
        <taxon>Bacillati</taxon>
        <taxon>Actinomycetota</taxon>
        <taxon>Actinomycetes</taxon>
        <taxon>Micromonosporales</taxon>
        <taxon>Micromonosporaceae</taxon>
        <taxon>Catellatospora</taxon>
    </lineage>
</organism>
<dbReference type="Proteomes" id="UP000660339">
    <property type="component" value="Unassembled WGS sequence"/>
</dbReference>
<dbReference type="RefSeq" id="WP_166384271.1">
    <property type="nucleotide sequence ID" value="NZ_BAAATT010000025.1"/>
</dbReference>
<comment type="caution">
    <text evidence="1">The sequence shown here is derived from an EMBL/GenBank/DDBJ whole genome shotgun (WGS) entry which is preliminary data.</text>
</comment>